<dbReference type="GO" id="GO:0048598">
    <property type="term" value="P:embryonic morphogenesis"/>
    <property type="evidence" value="ECO:0007669"/>
    <property type="project" value="InterPro"/>
</dbReference>
<dbReference type="EMBL" id="OU895878">
    <property type="protein sequence ID" value="CAG9803613.1"/>
    <property type="molecule type" value="Genomic_DNA"/>
</dbReference>
<gene>
    <name evidence="2" type="ORF">CHIRRI_LOCUS6511</name>
</gene>
<dbReference type="AlphaFoldDB" id="A0A9N9RUK1"/>
<evidence type="ECO:0000313" key="3">
    <source>
        <dbReference type="Proteomes" id="UP001153620"/>
    </source>
</evidence>
<evidence type="ECO:0008006" key="4">
    <source>
        <dbReference type="Google" id="ProtNLM"/>
    </source>
</evidence>
<reference evidence="2" key="1">
    <citation type="submission" date="2022-01" db="EMBL/GenBank/DDBJ databases">
        <authorList>
            <person name="King R."/>
        </authorList>
    </citation>
    <scope>NUCLEOTIDE SEQUENCE</scope>
</reference>
<proteinExistence type="predicted"/>
<name>A0A9N9RUK1_9DIPT</name>
<protein>
    <recommendedName>
        <fullName evidence="4">Ashwin</fullName>
    </recommendedName>
</protein>
<feature type="region of interest" description="Disordered" evidence="1">
    <location>
        <begin position="47"/>
        <end position="71"/>
    </location>
</feature>
<dbReference type="OrthoDB" id="10071059at2759"/>
<dbReference type="InterPro" id="IPR024887">
    <property type="entry name" value="Ashwin"/>
</dbReference>
<accession>A0A9N9RUK1</accession>
<reference evidence="2" key="2">
    <citation type="submission" date="2022-10" db="EMBL/GenBank/DDBJ databases">
        <authorList>
            <consortium name="ENA_rothamsted_submissions"/>
            <consortium name="culmorum"/>
            <person name="King R."/>
        </authorList>
    </citation>
    <scope>NUCLEOTIDE SEQUENCE</scope>
</reference>
<evidence type="ECO:0000313" key="2">
    <source>
        <dbReference type="EMBL" id="CAG9803613.1"/>
    </source>
</evidence>
<feature type="compositionally biased region" description="Low complexity" evidence="1">
    <location>
        <begin position="55"/>
        <end position="71"/>
    </location>
</feature>
<organism evidence="2 3">
    <name type="scientific">Chironomus riparius</name>
    <dbReference type="NCBI Taxonomy" id="315576"/>
    <lineage>
        <taxon>Eukaryota</taxon>
        <taxon>Metazoa</taxon>
        <taxon>Ecdysozoa</taxon>
        <taxon>Arthropoda</taxon>
        <taxon>Hexapoda</taxon>
        <taxon>Insecta</taxon>
        <taxon>Pterygota</taxon>
        <taxon>Neoptera</taxon>
        <taxon>Endopterygota</taxon>
        <taxon>Diptera</taxon>
        <taxon>Nematocera</taxon>
        <taxon>Chironomoidea</taxon>
        <taxon>Chironomidae</taxon>
        <taxon>Chironominae</taxon>
        <taxon>Chironomus</taxon>
    </lineage>
</organism>
<evidence type="ECO:0000256" key="1">
    <source>
        <dbReference type="SAM" id="MobiDB-lite"/>
    </source>
</evidence>
<dbReference type="Pfam" id="PF15323">
    <property type="entry name" value="Ashwin"/>
    <property type="match status" value="1"/>
</dbReference>
<sequence>MDKLLHPILLSNCELIAIIKDRQLSIINLESLTRDELLNVFKMHIMPKPQRQRNTQSQSHSQDSTDSTSLSLAKEVKRIKLNREPYSQLEYTINSSIQRIEVRENQMKRSIEETIANKPKRQKIQWP</sequence>
<keyword evidence="3" id="KW-1185">Reference proteome</keyword>
<dbReference type="Proteomes" id="UP001153620">
    <property type="component" value="Chromosome 2"/>
</dbReference>
<dbReference type="GO" id="GO:0072669">
    <property type="term" value="C:tRNA-splicing ligase complex"/>
    <property type="evidence" value="ECO:0007669"/>
    <property type="project" value="InterPro"/>
</dbReference>